<keyword evidence="2" id="KW-1185">Reference proteome</keyword>
<dbReference type="Proteomes" id="UP000003835">
    <property type="component" value="Unassembled WGS sequence"/>
</dbReference>
<protein>
    <submittedName>
        <fullName evidence="1">Uncharacterized protein</fullName>
    </submittedName>
</protein>
<accession>B4VPV6</accession>
<evidence type="ECO:0000313" key="2">
    <source>
        <dbReference type="Proteomes" id="UP000003835"/>
    </source>
</evidence>
<proteinExistence type="predicted"/>
<sequence>MPGLALPSYKIIENALKKHRNSQSFLCSIASHLTHEFRIVGGISLKLIA</sequence>
<dbReference type="HOGENOM" id="CLU_3134462_0_0_3"/>
<gene>
    <name evidence="1" type="ORF">MC7420_5567</name>
</gene>
<organism evidence="1 2">
    <name type="scientific">Coleofasciculus chthonoplastes PCC 7420</name>
    <dbReference type="NCBI Taxonomy" id="118168"/>
    <lineage>
        <taxon>Bacteria</taxon>
        <taxon>Bacillati</taxon>
        <taxon>Cyanobacteriota</taxon>
        <taxon>Cyanophyceae</taxon>
        <taxon>Coleofasciculales</taxon>
        <taxon>Coleofasciculaceae</taxon>
        <taxon>Coleofasciculus</taxon>
    </lineage>
</organism>
<dbReference type="EMBL" id="DS989847">
    <property type="protein sequence ID" value="EDX76133.1"/>
    <property type="molecule type" value="Genomic_DNA"/>
</dbReference>
<evidence type="ECO:0000313" key="1">
    <source>
        <dbReference type="EMBL" id="EDX76133.1"/>
    </source>
</evidence>
<dbReference type="AlphaFoldDB" id="B4VPV6"/>
<name>B4VPV6_9CYAN</name>
<reference evidence="1 2" key="1">
    <citation type="submission" date="2008-07" db="EMBL/GenBank/DDBJ databases">
        <authorList>
            <person name="Tandeau de Marsac N."/>
            <person name="Ferriera S."/>
            <person name="Johnson J."/>
            <person name="Kravitz S."/>
            <person name="Beeson K."/>
            <person name="Sutton G."/>
            <person name="Rogers Y.-H."/>
            <person name="Friedman R."/>
            <person name="Frazier M."/>
            <person name="Venter J.C."/>
        </authorList>
    </citation>
    <scope>NUCLEOTIDE SEQUENCE [LARGE SCALE GENOMIC DNA]</scope>
    <source>
        <strain evidence="1 2">PCC 7420</strain>
    </source>
</reference>